<reference evidence="3" key="2">
    <citation type="submission" date="2021-04" db="EMBL/GenBank/DDBJ databases">
        <authorList>
            <person name="Gilroy R."/>
        </authorList>
    </citation>
    <scope>NUCLEOTIDE SEQUENCE</scope>
    <source>
        <strain evidence="3">CHK185-1770</strain>
    </source>
</reference>
<dbReference type="InterPro" id="IPR018658">
    <property type="entry name" value="DUF2089"/>
</dbReference>
<evidence type="ECO:0000313" key="4">
    <source>
        <dbReference type="Proteomes" id="UP000826793"/>
    </source>
</evidence>
<comment type="caution">
    <text evidence="3">The sequence shown here is derived from an EMBL/GenBank/DDBJ whole genome shotgun (WGS) entry which is preliminary data.</text>
</comment>
<organism evidence="3 4">
    <name type="scientific">Candidatus Acutalibacter pullicola</name>
    <dbReference type="NCBI Taxonomy" id="2838417"/>
    <lineage>
        <taxon>Bacteria</taxon>
        <taxon>Bacillati</taxon>
        <taxon>Bacillota</taxon>
        <taxon>Clostridia</taxon>
        <taxon>Eubacteriales</taxon>
        <taxon>Acutalibacteraceae</taxon>
        <taxon>Acutalibacter</taxon>
    </lineage>
</organism>
<dbReference type="AlphaFoldDB" id="A0A9D2MW94"/>
<evidence type="ECO:0000259" key="1">
    <source>
        <dbReference type="Pfam" id="PF09862"/>
    </source>
</evidence>
<gene>
    <name evidence="3" type="ORF">H9710_08975</name>
</gene>
<accession>A0A9D2MW94</accession>
<dbReference type="Pfam" id="PF09862">
    <property type="entry name" value="DUF2089"/>
    <property type="match status" value="1"/>
</dbReference>
<dbReference type="Pfam" id="PF22747">
    <property type="entry name" value="Zn_ribbon_DUF2089"/>
    <property type="match status" value="1"/>
</dbReference>
<evidence type="ECO:0000259" key="2">
    <source>
        <dbReference type="Pfam" id="PF22747"/>
    </source>
</evidence>
<proteinExistence type="predicted"/>
<dbReference type="EMBL" id="DWXG01000074">
    <property type="protein sequence ID" value="HJB98697.1"/>
    <property type="molecule type" value="Genomic_DNA"/>
</dbReference>
<protein>
    <submittedName>
        <fullName evidence="3">DUF2089 domain-containing protein</fullName>
    </submittedName>
</protein>
<name>A0A9D2MW94_9FIRM</name>
<dbReference type="InterPro" id="IPR053957">
    <property type="entry name" value="DUF2089_Zn_ribbon"/>
</dbReference>
<feature type="domain" description="DUF2089" evidence="1">
    <location>
        <begin position="45"/>
        <end position="90"/>
    </location>
</feature>
<dbReference type="Proteomes" id="UP000826793">
    <property type="component" value="Unassembled WGS sequence"/>
</dbReference>
<reference evidence="3" key="1">
    <citation type="journal article" date="2021" name="PeerJ">
        <title>Extensive microbial diversity within the chicken gut microbiome revealed by metagenomics and culture.</title>
        <authorList>
            <person name="Gilroy R."/>
            <person name="Ravi A."/>
            <person name="Getino M."/>
            <person name="Pursley I."/>
            <person name="Horton D.L."/>
            <person name="Alikhan N.F."/>
            <person name="Baker D."/>
            <person name="Gharbi K."/>
            <person name="Hall N."/>
            <person name="Watson M."/>
            <person name="Adriaenssens E.M."/>
            <person name="Foster-Nyarko E."/>
            <person name="Jarju S."/>
            <person name="Secka A."/>
            <person name="Antonio M."/>
            <person name="Oren A."/>
            <person name="Chaudhuri R.R."/>
            <person name="La Ragione R."/>
            <person name="Hildebrand F."/>
            <person name="Pallen M.J."/>
        </authorList>
    </citation>
    <scope>NUCLEOTIDE SEQUENCE</scope>
    <source>
        <strain evidence="3">CHK185-1770</strain>
    </source>
</reference>
<feature type="domain" description="DUF2089" evidence="2">
    <location>
        <begin position="12"/>
        <end position="43"/>
    </location>
</feature>
<evidence type="ECO:0000313" key="3">
    <source>
        <dbReference type="EMBL" id="HJB98697.1"/>
    </source>
</evidence>
<sequence>MEQERYHAPAQCPVCGENMVVTKLRCARCGTELSGEFAPCRFCRLEEKHLRFVETFLRCRGSIKEVERALGVSYPTVKNMLDAALTALGLDEKPELRALREKEERAQVLQRLSQGEIDVDTAIAALNQLKGGKGYE</sequence>